<dbReference type="EMBL" id="JAULSU010000001">
    <property type="protein sequence ID" value="KAK0634097.1"/>
    <property type="molecule type" value="Genomic_DNA"/>
</dbReference>
<dbReference type="GO" id="GO:0005524">
    <property type="term" value="F:ATP binding"/>
    <property type="evidence" value="ECO:0007669"/>
    <property type="project" value="InterPro"/>
</dbReference>
<dbReference type="GO" id="GO:0016887">
    <property type="term" value="F:ATP hydrolysis activity"/>
    <property type="evidence" value="ECO:0007669"/>
    <property type="project" value="InterPro"/>
</dbReference>
<dbReference type="InterPro" id="IPR054289">
    <property type="entry name" value="DUF7025"/>
</dbReference>
<feature type="domain" description="AAA+ ATPase" evidence="1">
    <location>
        <begin position="439"/>
        <end position="566"/>
    </location>
</feature>
<evidence type="ECO:0000313" key="3">
    <source>
        <dbReference type="Proteomes" id="UP001175000"/>
    </source>
</evidence>
<reference evidence="2" key="1">
    <citation type="submission" date="2023-06" db="EMBL/GenBank/DDBJ databases">
        <title>Genome-scale phylogeny and comparative genomics of the fungal order Sordariales.</title>
        <authorList>
            <consortium name="Lawrence Berkeley National Laboratory"/>
            <person name="Hensen N."/>
            <person name="Bonometti L."/>
            <person name="Westerberg I."/>
            <person name="Brannstrom I.O."/>
            <person name="Guillou S."/>
            <person name="Cros-Aarteil S."/>
            <person name="Calhoun S."/>
            <person name="Haridas S."/>
            <person name="Kuo A."/>
            <person name="Mondo S."/>
            <person name="Pangilinan J."/>
            <person name="Riley R."/>
            <person name="Labutti K."/>
            <person name="Andreopoulos B."/>
            <person name="Lipzen A."/>
            <person name="Chen C."/>
            <person name="Yanf M."/>
            <person name="Daum C."/>
            <person name="Ng V."/>
            <person name="Clum A."/>
            <person name="Steindorff A."/>
            <person name="Ohm R."/>
            <person name="Martin F."/>
            <person name="Silar P."/>
            <person name="Natvig D."/>
            <person name="Lalanne C."/>
            <person name="Gautier V."/>
            <person name="Ament-Velasquez S.L."/>
            <person name="Kruys A."/>
            <person name="Hutchinson M.I."/>
            <person name="Powell A.J."/>
            <person name="Barry K."/>
            <person name="Miller A.N."/>
            <person name="Grigoriev I.V."/>
            <person name="Debuchy R."/>
            <person name="Gladieux P."/>
            <person name="Thoren M.H."/>
            <person name="Johannesson H."/>
        </authorList>
    </citation>
    <scope>NUCLEOTIDE SEQUENCE</scope>
    <source>
        <strain evidence="2">CBS 606.72</strain>
    </source>
</reference>
<dbReference type="InterPro" id="IPR027417">
    <property type="entry name" value="P-loop_NTPase"/>
</dbReference>
<dbReference type="Pfam" id="PF22942">
    <property type="entry name" value="DUF7025"/>
    <property type="match status" value="1"/>
</dbReference>
<accession>A0AA39XHH5</accession>
<proteinExistence type="predicted"/>
<sequence length="650" mass="75348">PTMPIFKEVHMVYCRDSNRNCFHDEPRIFKGDLMSDHLRGLQGIENITTHLDRHPNIAFAVLNAYNCFCKGGPDYQRLVGYKNGRVLNDSPTAKPITKYVLFNKSLGNALHRITQEHKDSFPGLKGKPRWHCEEPFMLYYVYNKAFLKLCHSAGLDDFDRESVIMVCNWFEENKRKVWDETDELLARGKITFDHYARLFRPGELVIYSEADSFGTVVASRVKPHTWDYDTGLVLVEHWTFSGNFQREIGKVSLATMLRRGGEAITQLDGEVDITDLEVYPLRFAKPELRDQLIARGNRFWRSRKKCLVSYEDPEIESKEVEKPIERRMMIDYNMFRRMHPSNFIFMRYHDDLGSEAMNKEEPPSDEFLATLPPRIHAFDFGSKSWRLIRVDRITDVTWNKEAFKRLVVPEVTKELIQAAVMAHGYHLSPSPDIIAEKGQGLLILLHGGPGTGKTLTAESIAETQERPLYRITCGDVGIEPTTVEKYLNSVLAIGKAWGCVVLLDEADVFLEERTVTDQKQNAIVSVFLRALEYYDGILILTTNRVGTFDEAFKSRIHLAIRYTQLDEDQRVEIWRNFIRMLSKTKERVDTNDLERNIPKLAQVELNGRQIRNVITLARYLARFRKQMLVYQHVQDAFASVVKFDEYLLEL</sequence>
<dbReference type="Pfam" id="PF00004">
    <property type="entry name" value="AAA"/>
    <property type="match status" value="1"/>
</dbReference>
<organism evidence="2 3">
    <name type="scientific">Immersiella caudata</name>
    <dbReference type="NCBI Taxonomy" id="314043"/>
    <lineage>
        <taxon>Eukaryota</taxon>
        <taxon>Fungi</taxon>
        <taxon>Dikarya</taxon>
        <taxon>Ascomycota</taxon>
        <taxon>Pezizomycotina</taxon>
        <taxon>Sordariomycetes</taxon>
        <taxon>Sordariomycetidae</taxon>
        <taxon>Sordariales</taxon>
        <taxon>Lasiosphaeriaceae</taxon>
        <taxon>Immersiella</taxon>
    </lineage>
</organism>
<feature type="non-terminal residue" evidence="2">
    <location>
        <position position="1"/>
    </location>
</feature>
<dbReference type="InterPro" id="IPR003593">
    <property type="entry name" value="AAA+_ATPase"/>
</dbReference>
<dbReference type="Pfam" id="PF23232">
    <property type="entry name" value="AAA_lid_13"/>
    <property type="match status" value="1"/>
</dbReference>
<evidence type="ECO:0000313" key="2">
    <source>
        <dbReference type="EMBL" id="KAK0634097.1"/>
    </source>
</evidence>
<dbReference type="Gene3D" id="3.40.50.300">
    <property type="entry name" value="P-loop containing nucleotide triphosphate hydrolases"/>
    <property type="match status" value="1"/>
</dbReference>
<name>A0AA39XHH5_9PEZI</name>
<gene>
    <name evidence="2" type="ORF">B0T14DRAFT_407356</name>
</gene>
<comment type="caution">
    <text evidence="2">The sequence shown here is derived from an EMBL/GenBank/DDBJ whole genome shotgun (WGS) entry which is preliminary data.</text>
</comment>
<dbReference type="SUPFAM" id="SSF52540">
    <property type="entry name" value="P-loop containing nucleoside triphosphate hydrolases"/>
    <property type="match status" value="1"/>
</dbReference>
<feature type="non-terminal residue" evidence="2">
    <location>
        <position position="650"/>
    </location>
</feature>
<keyword evidence="2" id="KW-0378">Hydrolase</keyword>
<dbReference type="AlphaFoldDB" id="A0AA39XHH5"/>
<protein>
    <submittedName>
        <fullName evidence="2">P-loop containing nucleoside triphosphate hydrolase protein</fullName>
    </submittedName>
</protein>
<evidence type="ECO:0000259" key="1">
    <source>
        <dbReference type="SMART" id="SM00382"/>
    </source>
</evidence>
<keyword evidence="3" id="KW-1185">Reference proteome</keyword>
<dbReference type="PANTHER" id="PTHR46411">
    <property type="entry name" value="FAMILY ATPASE, PUTATIVE-RELATED"/>
    <property type="match status" value="1"/>
</dbReference>
<dbReference type="InterPro" id="IPR003959">
    <property type="entry name" value="ATPase_AAA_core"/>
</dbReference>
<dbReference type="InterPro" id="IPR056599">
    <property type="entry name" value="AAA_lid_fung"/>
</dbReference>
<dbReference type="Proteomes" id="UP001175000">
    <property type="component" value="Unassembled WGS sequence"/>
</dbReference>
<dbReference type="CDD" id="cd19481">
    <property type="entry name" value="RecA-like_protease"/>
    <property type="match status" value="1"/>
</dbReference>
<dbReference type="SMART" id="SM00382">
    <property type="entry name" value="AAA"/>
    <property type="match status" value="1"/>
</dbReference>
<dbReference type="PANTHER" id="PTHR46411:SF2">
    <property type="entry name" value="AAA+ ATPASE DOMAIN-CONTAINING PROTEIN"/>
    <property type="match status" value="1"/>
</dbReference>